<keyword evidence="2" id="KW-1185">Reference proteome</keyword>
<dbReference type="InterPro" id="IPR021251">
    <property type="entry name" value="DUF2793"/>
</dbReference>
<dbReference type="Proteomes" id="UP000564704">
    <property type="component" value="Unassembled WGS sequence"/>
</dbReference>
<dbReference type="EMBL" id="SZWE01000001">
    <property type="protein sequence ID" value="MRU15530.1"/>
    <property type="molecule type" value="Genomic_DNA"/>
</dbReference>
<evidence type="ECO:0000313" key="1">
    <source>
        <dbReference type="EMBL" id="MRU15530.1"/>
    </source>
</evidence>
<proteinExistence type="predicted"/>
<dbReference type="AlphaFoldDB" id="A0A844CY14"/>
<comment type="caution">
    <text evidence="1">The sequence shown here is derived from an EMBL/GenBank/DDBJ whole genome shotgun (WGS) entry which is preliminary data.</text>
</comment>
<evidence type="ECO:0000313" key="2">
    <source>
        <dbReference type="Proteomes" id="UP000564704"/>
    </source>
</evidence>
<sequence length="344" mass="36234">MSDISPNLQLPFLQPSQAQKHVTHNTALERLDILVQLRLQEVSATTPPAVPVEGQIFALGSGATGDWAGHDGELAIYLNGGWDFEPPLEGWQAVDLSTGAFLVWQNGAWQAPALPHDNLEGVGIATTSDATNRLALASPAALFSHAGAGHQLKINKANETETGTVLFQTNWSGRAEMGLAGEDDWSIKVSPEGNAWKTALRVDATSGRVGIGPEADTAQQLSVTADATEPTIQVRNAGGNGGATFRMIDDTSGSDWKFKTTGDGSFKLRDHASGLDVLYLEKATRVSDFVGPLRPASFTVATLPDPIAAGAGSMVFVSDVSGGAVPAFSDGSEWRRMTDRAVVT</sequence>
<gene>
    <name evidence="1" type="ORF">FDP25_08825</name>
</gene>
<accession>A0A844CY14</accession>
<dbReference type="OrthoDB" id="564699at2"/>
<protein>
    <submittedName>
        <fullName evidence="1">DUF2793 domain-containing protein</fullName>
    </submittedName>
</protein>
<dbReference type="Pfam" id="PF10983">
    <property type="entry name" value="DUF2793"/>
    <property type="match status" value="1"/>
</dbReference>
<name>A0A844CY14_9RHOB</name>
<reference evidence="1 2" key="1">
    <citation type="submission" date="2019-05" db="EMBL/GenBank/DDBJ databases">
        <title>Roseovarius bejariae sp. nov., a moderately halophylic bacterium isolated from a saline soil in Rambla Salada (Murcia).</title>
        <authorList>
            <person name="Castro D.J."/>
            <person name="Gomez-Altuve A."/>
            <person name="Reina J.C."/>
            <person name="Rodriguez M."/>
            <person name="Sampedro I."/>
            <person name="Llamas I."/>
            <person name="Martinez-Checa F."/>
        </authorList>
    </citation>
    <scope>NUCLEOTIDE SEQUENCE [LARGE SCALE GENOMIC DNA]</scope>
    <source>
        <strain evidence="1 2">A21</strain>
    </source>
</reference>
<dbReference type="RefSeq" id="WP_154150903.1">
    <property type="nucleotide sequence ID" value="NZ_SZWE01000001.1"/>
</dbReference>
<organism evidence="1 2">
    <name type="scientific">Roseovarius bejariae</name>
    <dbReference type="NCBI Taxonomy" id="2576383"/>
    <lineage>
        <taxon>Bacteria</taxon>
        <taxon>Pseudomonadati</taxon>
        <taxon>Pseudomonadota</taxon>
        <taxon>Alphaproteobacteria</taxon>
        <taxon>Rhodobacterales</taxon>
        <taxon>Roseobacteraceae</taxon>
        <taxon>Roseovarius</taxon>
    </lineage>
</organism>